<dbReference type="OrthoDB" id="9786526at2"/>
<dbReference type="Gene3D" id="3.40.190.290">
    <property type="match status" value="1"/>
</dbReference>
<proteinExistence type="inferred from homology"/>
<dbReference type="PATRIC" id="fig|570156.3.peg.3754"/>
<dbReference type="InterPro" id="IPR036390">
    <property type="entry name" value="WH_DNA-bd_sf"/>
</dbReference>
<sequence>MMSKIDDMALFVHVVKAGGLAAAGRKLGLSPASMTARINKIEQNYDTRLLTRNTRSIALTDAGERFYSGCLRVLAEVENTENILQESQQSLRGQLKLSATSDFGRQFVAPALAEFINNHPNVKPHLVLTDGVTNIVEEGIDLAFRFGNLPDSNLISRPLCNNRRVLCASPSYIKSFGLPRHPEDLKNHRCLVLERLGQPLNDWHFEVDNTHFSIKVAPHLSCSDGEVVRRWANQGHGIALKSYIDIKNDLKTGDLILILDEYVRGFSHSDKKSVGLQVIYPSRQFQPRQVKAFIEFFERWFKNK</sequence>
<evidence type="ECO:0000256" key="4">
    <source>
        <dbReference type="ARBA" id="ARBA00023163"/>
    </source>
</evidence>
<comment type="similarity">
    <text evidence="1">Belongs to the LysR transcriptional regulatory family.</text>
</comment>
<dbReference type="EMBL" id="LJTC01000008">
    <property type="protein sequence ID" value="KPM83040.1"/>
    <property type="molecule type" value="Genomic_DNA"/>
</dbReference>
<evidence type="ECO:0000256" key="2">
    <source>
        <dbReference type="ARBA" id="ARBA00023015"/>
    </source>
</evidence>
<dbReference type="STRING" id="570156.AOG27_13260"/>
<organism evidence="6 7">
    <name type="scientific">Pseudoalteromonas lipolytica</name>
    <dbReference type="NCBI Taxonomy" id="570156"/>
    <lineage>
        <taxon>Bacteria</taxon>
        <taxon>Pseudomonadati</taxon>
        <taxon>Pseudomonadota</taxon>
        <taxon>Gammaproteobacteria</taxon>
        <taxon>Alteromonadales</taxon>
        <taxon>Pseudoalteromonadaceae</taxon>
        <taxon>Pseudoalteromonas</taxon>
    </lineage>
</organism>
<dbReference type="PROSITE" id="PS50931">
    <property type="entry name" value="HTH_LYSR"/>
    <property type="match status" value="1"/>
</dbReference>
<keyword evidence="2" id="KW-0805">Transcription regulation</keyword>
<dbReference type="InterPro" id="IPR000847">
    <property type="entry name" value="LysR_HTH_N"/>
</dbReference>
<dbReference type="GO" id="GO:0003700">
    <property type="term" value="F:DNA-binding transcription factor activity"/>
    <property type="evidence" value="ECO:0007669"/>
    <property type="project" value="InterPro"/>
</dbReference>
<dbReference type="InterPro" id="IPR036388">
    <property type="entry name" value="WH-like_DNA-bd_sf"/>
</dbReference>
<accession>A0A0N8HK68</accession>
<keyword evidence="4" id="KW-0804">Transcription</keyword>
<comment type="caution">
    <text evidence="6">The sequence shown here is derived from an EMBL/GenBank/DDBJ whole genome shotgun (WGS) entry which is preliminary data.</text>
</comment>
<dbReference type="Pfam" id="PF00126">
    <property type="entry name" value="HTH_1"/>
    <property type="match status" value="1"/>
</dbReference>
<dbReference type="InterPro" id="IPR005119">
    <property type="entry name" value="LysR_subst-bd"/>
</dbReference>
<dbReference type="Pfam" id="PF03466">
    <property type="entry name" value="LysR_substrate"/>
    <property type="match status" value="1"/>
</dbReference>
<evidence type="ECO:0000313" key="7">
    <source>
        <dbReference type="Proteomes" id="UP000050378"/>
    </source>
</evidence>
<dbReference type="FunFam" id="3.40.190.290:FF:000001">
    <property type="entry name" value="Transcriptional regulator, LysR family"/>
    <property type="match status" value="1"/>
</dbReference>
<dbReference type="SUPFAM" id="SSF46785">
    <property type="entry name" value="Winged helix' DNA-binding domain"/>
    <property type="match status" value="1"/>
</dbReference>
<protein>
    <submittedName>
        <fullName evidence="6">LysR family transcriptional regulator</fullName>
    </submittedName>
</protein>
<dbReference type="PANTHER" id="PTHR30537">
    <property type="entry name" value="HTH-TYPE TRANSCRIPTIONAL REGULATOR"/>
    <property type="match status" value="1"/>
</dbReference>
<dbReference type="InterPro" id="IPR058163">
    <property type="entry name" value="LysR-type_TF_proteobact-type"/>
</dbReference>
<dbReference type="Gene3D" id="1.10.10.10">
    <property type="entry name" value="Winged helix-like DNA-binding domain superfamily/Winged helix DNA-binding domain"/>
    <property type="match status" value="1"/>
</dbReference>
<dbReference type="SUPFAM" id="SSF53850">
    <property type="entry name" value="Periplasmic binding protein-like II"/>
    <property type="match status" value="1"/>
</dbReference>
<evidence type="ECO:0000256" key="1">
    <source>
        <dbReference type="ARBA" id="ARBA00009437"/>
    </source>
</evidence>
<evidence type="ECO:0000256" key="3">
    <source>
        <dbReference type="ARBA" id="ARBA00023125"/>
    </source>
</evidence>
<dbReference type="AlphaFoldDB" id="A0A0N8HK68"/>
<reference evidence="6 7" key="1">
    <citation type="submission" date="2015-09" db="EMBL/GenBank/DDBJ databases">
        <title>Draft Genome Sequence of Pseudoalteromonas lipolytica UCD-48B.</title>
        <authorList>
            <person name="Krusor M."/>
            <person name="Coil D.A."/>
            <person name="Lang J.M."/>
            <person name="Eisen J.A."/>
            <person name="Alexiev A."/>
        </authorList>
    </citation>
    <scope>NUCLEOTIDE SEQUENCE [LARGE SCALE GENOMIC DNA]</scope>
    <source>
        <strain evidence="6 7">UCD-48B</strain>
    </source>
</reference>
<name>A0A0N8HK68_9GAMM</name>
<dbReference type="CDD" id="cd08422">
    <property type="entry name" value="PBP2_CrgA_like"/>
    <property type="match status" value="1"/>
</dbReference>
<evidence type="ECO:0000313" key="6">
    <source>
        <dbReference type="EMBL" id="KPM83040.1"/>
    </source>
</evidence>
<dbReference type="GO" id="GO:0003677">
    <property type="term" value="F:DNA binding"/>
    <property type="evidence" value="ECO:0007669"/>
    <property type="project" value="UniProtKB-KW"/>
</dbReference>
<dbReference type="PANTHER" id="PTHR30537:SF5">
    <property type="entry name" value="HTH-TYPE TRANSCRIPTIONAL ACTIVATOR TTDR-RELATED"/>
    <property type="match status" value="1"/>
</dbReference>
<dbReference type="FunFam" id="1.10.10.10:FF:000001">
    <property type="entry name" value="LysR family transcriptional regulator"/>
    <property type="match status" value="1"/>
</dbReference>
<evidence type="ECO:0000259" key="5">
    <source>
        <dbReference type="PROSITE" id="PS50931"/>
    </source>
</evidence>
<keyword evidence="3" id="KW-0238">DNA-binding</keyword>
<feature type="domain" description="HTH lysR-type" evidence="5">
    <location>
        <begin position="1"/>
        <end position="60"/>
    </location>
</feature>
<gene>
    <name evidence="6" type="ORF">AOG27_13260</name>
</gene>
<dbReference type="Proteomes" id="UP000050378">
    <property type="component" value="Unassembled WGS sequence"/>
</dbReference>